<evidence type="ECO:0000256" key="1">
    <source>
        <dbReference type="SAM" id="Phobius"/>
    </source>
</evidence>
<feature type="transmembrane region" description="Helical" evidence="1">
    <location>
        <begin position="12"/>
        <end position="28"/>
    </location>
</feature>
<keyword evidence="1" id="KW-1133">Transmembrane helix</keyword>
<name>A0A9D4HUN6_DREPO</name>
<proteinExistence type="predicted"/>
<organism evidence="2 3">
    <name type="scientific">Dreissena polymorpha</name>
    <name type="common">Zebra mussel</name>
    <name type="synonym">Mytilus polymorpha</name>
    <dbReference type="NCBI Taxonomy" id="45954"/>
    <lineage>
        <taxon>Eukaryota</taxon>
        <taxon>Metazoa</taxon>
        <taxon>Spiralia</taxon>
        <taxon>Lophotrochozoa</taxon>
        <taxon>Mollusca</taxon>
        <taxon>Bivalvia</taxon>
        <taxon>Autobranchia</taxon>
        <taxon>Heteroconchia</taxon>
        <taxon>Euheterodonta</taxon>
        <taxon>Imparidentia</taxon>
        <taxon>Neoheterodontei</taxon>
        <taxon>Myida</taxon>
        <taxon>Dreissenoidea</taxon>
        <taxon>Dreissenidae</taxon>
        <taxon>Dreissena</taxon>
    </lineage>
</organism>
<gene>
    <name evidence="2" type="ORF">DPMN_056057</name>
</gene>
<protein>
    <submittedName>
        <fullName evidence="2">Uncharacterized protein</fullName>
    </submittedName>
</protein>
<feature type="transmembrane region" description="Helical" evidence="1">
    <location>
        <begin position="131"/>
        <end position="151"/>
    </location>
</feature>
<evidence type="ECO:0000313" key="3">
    <source>
        <dbReference type="Proteomes" id="UP000828390"/>
    </source>
</evidence>
<sequence length="214" mass="24861">MVTRQEQFLSKCACIVSVICLTYFWYILGPSSDYFLVNIVCFVFKTLVSVIVCIPALWISLWRPKELLEDFVELCIYYGWAYVSLNQHIITIERNGDPYFLKDTIRANIKLALMQIALVLFFKTDERHSRTFAKLSTTIGVLASVPELLWLSNVNYLLGQFVFLNCSFDWVCRTFDKFVGRTLHNYISSSIRPGFAIAEFITRFLVYLLLILGR</sequence>
<feature type="transmembrane region" description="Helical" evidence="1">
    <location>
        <begin position="34"/>
        <end position="59"/>
    </location>
</feature>
<accession>A0A9D4HUN6</accession>
<keyword evidence="3" id="KW-1185">Reference proteome</keyword>
<reference evidence="2" key="2">
    <citation type="submission" date="2020-11" db="EMBL/GenBank/DDBJ databases">
        <authorList>
            <person name="McCartney M.A."/>
            <person name="Auch B."/>
            <person name="Kono T."/>
            <person name="Mallez S."/>
            <person name="Becker A."/>
            <person name="Gohl D.M."/>
            <person name="Silverstein K.A.T."/>
            <person name="Koren S."/>
            <person name="Bechman K.B."/>
            <person name="Herman A."/>
            <person name="Abrahante J.E."/>
            <person name="Garbe J."/>
        </authorList>
    </citation>
    <scope>NUCLEOTIDE SEQUENCE</scope>
    <source>
        <strain evidence="2">Duluth1</strain>
        <tissue evidence="2">Whole animal</tissue>
    </source>
</reference>
<feature type="transmembrane region" description="Helical" evidence="1">
    <location>
        <begin position="191"/>
        <end position="212"/>
    </location>
</feature>
<dbReference type="EMBL" id="JAIWYP010000012">
    <property type="protein sequence ID" value="KAH3730078.1"/>
    <property type="molecule type" value="Genomic_DNA"/>
</dbReference>
<dbReference type="AlphaFoldDB" id="A0A9D4HUN6"/>
<evidence type="ECO:0000313" key="2">
    <source>
        <dbReference type="EMBL" id="KAH3730078.1"/>
    </source>
</evidence>
<keyword evidence="1" id="KW-0812">Transmembrane</keyword>
<dbReference type="Proteomes" id="UP000828390">
    <property type="component" value="Unassembled WGS sequence"/>
</dbReference>
<keyword evidence="1" id="KW-0472">Membrane</keyword>
<comment type="caution">
    <text evidence="2">The sequence shown here is derived from an EMBL/GenBank/DDBJ whole genome shotgun (WGS) entry which is preliminary data.</text>
</comment>
<reference evidence="2" key="1">
    <citation type="journal article" date="2019" name="bioRxiv">
        <title>The Genome of the Zebra Mussel, Dreissena polymorpha: A Resource for Invasive Species Research.</title>
        <authorList>
            <person name="McCartney M.A."/>
            <person name="Auch B."/>
            <person name="Kono T."/>
            <person name="Mallez S."/>
            <person name="Zhang Y."/>
            <person name="Obille A."/>
            <person name="Becker A."/>
            <person name="Abrahante J.E."/>
            <person name="Garbe J."/>
            <person name="Badalamenti J.P."/>
            <person name="Herman A."/>
            <person name="Mangelson H."/>
            <person name="Liachko I."/>
            <person name="Sullivan S."/>
            <person name="Sone E.D."/>
            <person name="Koren S."/>
            <person name="Silverstein K.A.T."/>
            <person name="Beckman K.B."/>
            <person name="Gohl D.M."/>
        </authorList>
    </citation>
    <scope>NUCLEOTIDE SEQUENCE</scope>
    <source>
        <strain evidence="2">Duluth1</strain>
        <tissue evidence="2">Whole animal</tissue>
    </source>
</reference>